<dbReference type="RefSeq" id="WP_177207917.1">
    <property type="nucleotide sequence ID" value="NZ_FOLO01000002.1"/>
</dbReference>
<dbReference type="Proteomes" id="UP000198862">
    <property type="component" value="Unassembled WGS sequence"/>
</dbReference>
<dbReference type="Pfam" id="PF00668">
    <property type="entry name" value="Condensation"/>
    <property type="match status" value="1"/>
</dbReference>
<evidence type="ECO:0000256" key="3">
    <source>
        <dbReference type="ARBA" id="ARBA00022598"/>
    </source>
</evidence>
<dbReference type="InterPro" id="IPR020845">
    <property type="entry name" value="AMP-binding_CS"/>
</dbReference>
<dbReference type="Gene3D" id="3.30.559.30">
    <property type="entry name" value="Nonribosomal peptide synthetase, condensation domain"/>
    <property type="match status" value="1"/>
</dbReference>
<dbReference type="InterPro" id="IPR042099">
    <property type="entry name" value="ANL_N_sf"/>
</dbReference>
<feature type="domain" description="Carrier" evidence="4">
    <location>
        <begin position="973"/>
        <end position="1048"/>
    </location>
</feature>
<dbReference type="SUPFAM" id="SSF52777">
    <property type="entry name" value="CoA-dependent acyltransferases"/>
    <property type="match status" value="2"/>
</dbReference>
<dbReference type="Pfam" id="PF07993">
    <property type="entry name" value="NAD_binding_4"/>
    <property type="match status" value="1"/>
</dbReference>
<gene>
    <name evidence="5" type="ORF">SAMN02745724_00316</name>
</gene>
<name>A0A1I1EJW1_9GAMM</name>
<evidence type="ECO:0000256" key="2">
    <source>
        <dbReference type="ARBA" id="ARBA00022553"/>
    </source>
</evidence>
<dbReference type="SMART" id="SM00823">
    <property type="entry name" value="PKS_PP"/>
    <property type="match status" value="1"/>
</dbReference>
<proteinExistence type="predicted"/>
<dbReference type="EMBL" id="FOLO01000002">
    <property type="protein sequence ID" value="SFB87385.1"/>
    <property type="molecule type" value="Genomic_DNA"/>
</dbReference>
<dbReference type="NCBIfam" id="TIGR01746">
    <property type="entry name" value="Thioester-redct"/>
    <property type="match status" value="1"/>
</dbReference>
<organism evidence="5 6">
    <name type="scientific">Pseudoalteromonas denitrificans DSM 6059</name>
    <dbReference type="NCBI Taxonomy" id="1123010"/>
    <lineage>
        <taxon>Bacteria</taxon>
        <taxon>Pseudomonadati</taxon>
        <taxon>Pseudomonadota</taxon>
        <taxon>Gammaproteobacteria</taxon>
        <taxon>Alteromonadales</taxon>
        <taxon>Pseudoalteromonadaceae</taxon>
        <taxon>Pseudoalteromonas</taxon>
    </lineage>
</organism>
<dbReference type="Pfam" id="PF00501">
    <property type="entry name" value="AMP-binding"/>
    <property type="match status" value="1"/>
</dbReference>
<evidence type="ECO:0000256" key="1">
    <source>
        <dbReference type="ARBA" id="ARBA00022450"/>
    </source>
</evidence>
<reference evidence="5 6" key="1">
    <citation type="submission" date="2016-10" db="EMBL/GenBank/DDBJ databases">
        <authorList>
            <person name="de Groot N.N."/>
        </authorList>
    </citation>
    <scope>NUCLEOTIDE SEQUENCE [LARGE SCALE GENOMIC DNA]</scope>
    <source>
        <strain evidence="5 6">DSM 6059</strain>
    </source>
</reference>
<protein>
    <submittedName>
        <fullName evidence="5">Nonribosomal peptide synthetase MxcG</fullName>
    </submittedName>
</protein>
<dbReference type="Pfam" id="PF00550">
    <property type="entry name" value="PP-binding"/>
    <property type="match status" value="1"/>
</dbReference>
<dbReference type="SUPFAM" id="SSF47336">
    <property type="entry name" value="ACP-like"/>
    <property type="match status" value="1"/>
</dbReference>
<dbReference type="InterPro" id="IPR001242">
    <property type="entry name" value="Condensation_dom"/>
</dbReference>
<dbReference type="InterPro" id="IPR009081">
    <property type="entry name" value="PP-bd_ACP"/>
</dbReference>
<dbReference type="InterPro" id="IPR013120">
    <property type="entry name" value="FAR_NAD-bd"/>
</dbReference>
<dbReference type="InterPro" id="IPR010080">
    <property type="entry name" value="Thioester_reductase-like_dom"/>
</dbReference>
<dbReference type="InterPro" id="IPR023213">
    <property type="entry name" value="CAT-like_dom_sf"/>
</dbReference>
<keyword evidence="6" id="KW-1185">Reference proteome</keyword>
<dbReference type="PANTHER" id="PTHR44845">
    <property type="entry name" value="CARRIER DOMAIN-CONTAINING PROTEIN"/>
    <property type="match status" value="1"/>
</dbReference>
<dbReference type="InterPro" id="IPR045851">
    <property type="entry name" value="AMP-bd_C_sf"/>
</dbReference>
<dbReference type="GO" id="GO:0031177">
    <property type="term" value="F:phosphopantetheine binding"/>
    <property type="evidence" value="ECO:0007669"/>
    <property type="project" value="InterPro"/>
</dbReference>
<dbReference type="Gene3D" id="3.40.50.720">
    <property type="entry name" value="NAD(P)-binding Rossmann-like Domain"/>
    <property type="match status" value="1"/>
</dbReference>
<dbReference type="Gene3D" id="1.10.1200.10">
    <property type="entry name" value="ACP-like"/>
    <property type="match status" value="1"/>
</dbReference>
<sequence>MKHKALIHQALTSAQLGIWLGQAIKPQSAMYNAAEYLEFKGEFNQTAFIQAATFVLQNTSALNMAFVLESGEPIQKRASEHVVKNNNLIFVDLSKELAPYETAVQFLKGDLKNALDIQSGKNYRHILIKLAEDHYMWNLCIHHIASDGYSFSLLADTVLTQYKAVMNTGFLSDLSFGDYNQVLTEDIQYRQSKYFELDQNYWINFYQNIKNVRSICSTPSDINETHIKSTAHISLSTFQKLNDIGKAHKTSWTDVLLTLSASLIHQYTGIQDTVIGMPVASRMGSKSANVPCMQMNIVPVSLTFSQAKTLSQLLDQVSSQIKIGRRHFRARYEDLKQVLARNTQNKKLFGPVVNIIPFERQLYLHSCEVDVHTLSAGPVDDLAFTFIKQIDGSLKFDLYANPNNYNQKQIDTLSSHLIDLINEVNIELNHNLTVDINHLSYFSSEALPTNSFAYNCVIARIYRSAKLAPASIAIRQDAHKLSYCELIDIVSTIAANIWDLGLPKNQTIALVIPRSEQAITMMLATLLLGHRFVVIDPDAPLKRNLLILKDAKPSLVVLYPSIDGELRQATAEYFCIDTPALELSHMNVDVAHLWLVDENKEQQDAYLIYTSGSTGIPKGVVIGYSALNEFTLAGALDYEIDSSDTVLQFAPLHFDACIEEIFISLSVGAQLVLRNDEMLNSPAAFLKQCERWNISILDLPTAYWHEIALATQEQSLSLYKAIKTIIIGGEAVQVQRVEQWRKNFGTQVKLLNTYGPSEATVVATFTDLSQEVSSLFIGKPLRGRQVAVVDSDLNVLPKGESGELILLGAGLSKGYLGLPDKTAECFVQISLPRDTKTKVRAYRTGDRVKLHTCDNLEFLGRIDSQIKISGYRIELGEVENAILNLEGIEDVVVTVSSEQSVEQVYLIAHLVTKNDVWNEAKLRQSLTGILPLPMLPSRVILHEHLPKNAAGKIDRKALSLYEKERIQLKDFKNVLTEFEKSVAGIWQAVLGIDNISADDDFFIIGGQSLQSIQVANRLSNLFKREIPVSLIFSYPRLRDLSQVLESNETQHSSDKENTFNLMQQDISHFSQNISKNINPSSSDIEVVLLTGATGFVGAQLLKQLLDTSNAQIKCIVRADNEIQGLKRLEKAFLAQGLKGFDTKRITALCLDLADPFLGFDEKAFLQLANLVDCVFHNAAQTSVMRDYQSLREANVLPTAHLLHLASVKGIPFNHVSTIAVAQASDERLAETYVPIHDALKDGYQQSKWVSESLVEAAHKQGYPVNIYRLARVTGDLNSGYINSKDLVWSIIRAGLNNKVLPDIQVQEPWTPVDFVAQFMVTHGMQFPGEGVFNLTPKHKVKVAEIFAWLKLLSFDFSLIDLNTWCKEIKENGSDQDHTILSFFEQMQADTQGENNIHITQCINDKFLEKAEKLAISLPKIDRSTFCLYLEYALKHKLISPPEYDFKKVSADFLKQDKQSQTAQLQLEAC</sequence>
<evidence type="ECO:0000313" key="5">
    <source>
        <dbReference type="EMBL" id="SFB87385.1"/>
    </source>
</evidence>
<dbReference type="InterPro" id="IPR000873">
    <property type="entry name" value="AMP-dep_synth/lig_dom"/>
</dbReference>
<dbReference type="PROSITE" id="PS00455">
    <property type="entry name" value="AMP_BINDING"/>
    <property type="match status" value="1"/>
</dbReference>
<dbReference type="PANTHER" id="PTHR44845:SF6">
    <property type="entry name" value="BETA-ALANINE-ACTIVATING ENZYME"/>
    <property type="match status" value="1"/>
</dbReference>
<dbReference type="Gene3D" id="3.30.559.10">
    <property type="entry name" value="Chloramphenicol acetyltransferase-like domain"/>
    <property type="match status" value="1"/>
</dbReference>
<dbReference type="Gene3D" id="3.40.50.12780">
    <property type="entry name" value="N-terminal domain of ligase-like"/>
    <property type="match status" value="1"/>
</dbReference>
<dbReference type="STRING" id="1123010.SAMN02745724_00316"/>
<accession>A0A1I1EJW1</accession>
<keyword evidence="2" id="KW-0597">Phosphoprotein</keyword>
<keyword evidence="3" id="KW-0436">Ligase</keyword>
<dbReference type="SUPFAM" id="SSF56801">
    <property type="entry name" value="Acetyl-CoA synthetase-like"/>
    <property type="match status" value="1"/>
</dbReference>
<dbReference type="InterPro" id="IPR010071">
    <property type="entry name" value="AA_adenyl_dom"/>
</dbReference>
<dbReference type="NCBIfam" id="TIGR01733">
    <property type="entry name" value="AA-adenyl-dom"/>
    <property type="match status" value="1"/>
</dbReference>
<dbReference type="PROSITE" id="PS50075">
    <property type="entry name" value="CARRIER"/>
    <property type="match status" value="1"/>
</dbReference>
<keyword evidence="1" id="KW-0596">Phosphopantetheine</keyword>
<dbReference type="CDD" id="cd05930">
    <property type="entry name" value="A_NRPS"/>
    <property type="match status" value="1"/>
</dbReference>
<dbReference type="SUPFAM" id="SSF51735">
    <property type="entry name" value="NAD(P)-binding Rossmann-fold domains"/>
    <property type="match status" value="1"/>
</dbReference>
<dbReference type="InterPro" id="IPR036291">
    <property type="entry name" value="NAD(P)-bd_dom_sf"/>
</dbReference>
<dbReference type="Gene3D" id="3.30.300.30">
    <property type="match status" value="1"/>
</dbReference>
<dbReference type="GO" id="GO:0016874">
    <property type="term" value="F:ligase activity"/>
    <property type="evidence" value="ECO:0007669"/>
    <property type="project" value="UniProtKB-KW"/>
</dbReference>
<evidence type="ECO:0000313" key="6">
    <source>
        <dbReference type="Proteomes" id="UP000198862"/>
    </source>
</evidence>
<dbReference type="InterPro" id="IPR036736">
    <property type="entry name" value="ACP-like_sf"/>
</dbReference>
<dbReference type="InterPro" id="IPR020806">
    <property type="entry name" value="PKS_PP-bd"/>
</dbReference>
<evidence type="ECO:0000259" key="4">
    <source>
        <dbReference type="PROSITE" id="PS50075"/>
    </source>
</evidence>